<evidence type="ECO:0008006" key="3">
    <source>
        <dbReference type="Google" id="ProtNLM"/>
    </source>
</evidence>
<proteinExistence type="predicted"/>
<dbReference type="EMBL" id="BMKC01000003">
    <property type="protein sequence ID" value="GGA83483.1"/>
    <property type="molecule type" value="Genomic_DNA"/>
</dbReference>
<gene>
    <name evidence="1" type="ORF">GCM10011521_22320</name>
</gene>
<reference evidence="2" key="1">
    <citation type="journal article" date="2019" name="Int. J. Syst. Evol. Microbiol.">
        <title>The Global Catalogue of Microorganisms (GCM) 10K type strain sequencing project: providing services to taxonomists for standard genome sequencing and annotation.</title>
        <authorList>
            <consortium name="The Broad Institute Genomics Platform"/>
            <consortium name="The Broad Institute Genome Sequencing Center for Infectious Disease"/>
            <person name="Wu L."/>
            <person name="Ma J."/>
        </authorList>
    </citation>
    <scope>NUCLEOTIDE SEQUENCE [LARGE SCALE GENOMIC DNA]</scope>
    <source>
        <strain evidence="2">CGMCC 1.15905</strain>
    </source>
</reference>
<sequence length="66" mass="6836">MKIIIVLMLAAGLAACGSYGSRGGYYGSAKAGGDTVTVCHKGKKTMELPRSALDAHLGHGDRRGRC</sequence>
<accession>A0ABQ1HNQ4</accession>
<name>A0ABQ1HNQ4_9GAMM</name>
<organism evidence="1 2">
    <name type="scientific">Arenimonas soli</name>
    <dbReference type="NCBI Taxonomy" id="2269504"/>
    <lineage>
        <taxon>Bacteria</taxon>
        <taxon>Pseudomonadati</taxon>
        <taxon>Pseudomonadota</taxon>
        <taxon>Gammaproteobacteria</taxon>
        <taxon>Lysobacterales</taxon>
        <taxon>Lysobacteraceae</taxon>
        <taxon>Arenimonas</taxon>
    </lineage>
</organism>
<evidence type="ECO:0000313" key="2">
    <source>
        <dbReference type="Proteomes" id="UP000623419"/>
    </source>
</evidence>
<dbReference type="Proteomes" id="UP000623419">
    <property type="component" value="Unassembled WGS sequence"/>
</dbReference>
<comment type="caution">
    <text evidence="1">The sequence shown here is derived from an EMBL/GenBank/DDBJ whole genome shotgun (WGS) entry which is preliminary data.</text>
</comment>
<keyword evidence="2" id="KW-1185">Reference proteome</keyword>
<protein>
    <recommendedName>
        <fullName evidence="3">Lipoprotein</fullName>
    </recommendedName>
</protein>
<evidence type="ECO:0000313" key="1">
    <source>
        <dbReference type="EMBL" id="GGA83483.1"/>
    </source>
</evidence>
<dbReference type="RefSeq" id="WP_188664184.1">
    <property type="nucleotide sequence ID" value="NZ_BMKC01000003.1"/>
</dbReference>
<dbReference type="PROSITE" id="PS51257">
    <property type="entry name" value="PROKAR_LIPOPROTEIN"/>
    <property type="match status" value="1"/>
</dbReference>